<organism evidence="1 2">
    <name type="scientific">Candidatus Giovannonibacteria bacterium GW2011_GWA2_44_26</name>
    <dbReference type="NCBI Taxonomy" id="1618648"/>
    <lineage>
        <taxon>Bacteria</taxon>
        <taxon>Candidatus Giovannoniibacteriota</taxon>
    </lineage>
</organism>
<protein>
    <recommendedName>
        <fullName evidence="3">Polymerase nucleotidyl transferase domain-containing protein</fullName>
    </recommendedName>
</protein>
<sequence>MPKKLLQSSYRKEMWKNVLEMMDKIEKVLPISSMHVMGSFASKKRRPADIDFIVLLKTKNGRQNKNWSVDLVIAPDNRHGKYLQEDCAKWMKQKYGSKKCEILRLR</sequence>
<gene>
    <name evidence="1" type="ORF">UW55_C0007G0048</name>
</gene>
<dbReference type="EMBL" id="LCIT01000007">
    <property type="protein sequence ID" value="KKT63008.1"/>
    <property type="molecule type" value="Genomic_DNA"/>
</dbReference>
<dbReference type="Pfam" id="PF22014">
    <property type="entry name" value="DUF6932"/>
    <property type="match status" value="1"/>
</dbReference>
<comment type="caution">
    <text evidence="1">The sequence shown here is derived from an EMBL/GenBank/DDBJ whole genome shotgun (WGS) entry which is preliminary data.</text>
</comment>
<name>A0A0G1IVL1_9BACT</name>
<reference evidence="1 2" key="1">
    <citation type="journal article" date="2015" name="Nature">
        <title>rRNA introns, odd ribosomes, and small enigmatic genomes across a large radiation of phyla.</title>
        <authorList>
            <person name="Brown C.T."/>
            <person name="Hug L.A."/>
            <person name="Thomas B.C."/>
            <person name="Sharon I."/>
            <person name="Castelle C.J."/>
            <person name="Singh A."/>
            <person name="Wilkins M.J."/>
            <person name="Williams K.H."/>
            <person name="Banfield J.F."/>
        </authorList>
    </citation>
    <scope>NUCLEOTIDE SEQUENCE [LARGE SCALE GENOMIC DNA]</scope>
</reference>
<dbReference type="InterPro" id="IPR053860">
    <property type="entry name" value="DUF6932"/>
</dbReference>
<accession>A0A0G1IVL1</accession>
<dbReference type="AlphaFoldDB" id="A0A0G1IVL1"/>
<dbReference type="InterPro" id="IPR043519">
    <property type="entry name" value="NT_sf"/>
</dbReference>
<evidence type="ECO:0008006" key="3">
    <source>
        <dbReference type="Google" id="ProtNLM"/>
    </source>
</evidence>
<proteinExistence type="predicted"/>
<evidence type="ECO:0000313" key="1">
    <source>
        <dbReference type="EMBL" id="KKT63008.1"/>
    </source>
</evidence>
<evidence type="ECO:0000313" key="2">
    <source>
        <dbReference type="Proteomes" id="UP000033945"/>
    </source>
</evidence>
<dbReference type="SUPFAM" id="SSF81301">
    <property type="entry name" value="Nucleotidyltransferase"/>
    <property type="match status" value="1"/>
</dbReference>
<dbReference type="Proteomes" id="UP000033945">
    <property type="component" value="Unassembled WGS sequence"/>
</dbReference>